<reference evidence="2" key="1">
    <citation type="submission" date="2020-03" db="EMBL/GenBank/DDBJ databases">
        <authorList>
            <person name="Weist P."/>
        </authorList>
    </citation>
    <scope>NUCLEOTIDE SEQUENCE</scope>
</reference>
<keyword evidence="3" id="KW-1185">Reference proteome</keyword>
<organism evidence="2 3">
    <name type="scientific">Pleuronectes platessa</name>
    <name type="common">European plaice</name>
    <dbReference type="NCBI Taxonomy" id="8262"/>
    <lineage>
        <taxon>Eukaryota</taxon>
        <taxon>Metazoa</taxon>
        <taxon>Chordata</taxon>
        <taxon>Craniata</taxon>
        <taxon>Vertebrata</taxon>
        <taxon>Euteleostomi</taxon>
        <taxon>Actinopterygii</taxon>
        <taxon>Neopterygii</taxon>
        <taxon>Teleostei</taxon>
        <taxon>Neoteleostei</taxon>
        <taxon>Acanthomorphata</taxon>
        <taxon>Carangaria</taxon>
        <taxon>Pleuronectiformes</taxon>
        <taxon>Pleuronectoidei</taxon>
        <taxon>Pleuronectidae</taxon>
        <taxon>Pleuronectes</taxon>
    </lineage>
</organism>
<sequence length="123" mass="12894">MKASEEEGLLGGPLCKKLNASYNFLLPAARGPGLGVLPTRHALPLIVPCTTPAWGPPYKEKDGSTSRSPSIMSKIPAHHFGLTGTSVDCAEPAERHQGEGQAIKADKSASNCSGTTWGENEPL</sequence>
<feature type="region of interest" description="Disordered" evidence="1">
    <location>
        <begin position="91"/>
        <end position="123"/>
    </location>
</feature>
<comment type="caution">
    <text evidence="2">The sequence shown here is derived from an EMBL/GenBank/DDBJ whole genome shotgun (WGS) entry which is preliminary data.</text>
</comment>
<feature type="compositionally biased region" description="Polar residues" evidence="1">
    <location>
        <begin position="108"/>
        <end position="123"/>
    </location>
</feature>
<evidence type="ECO:0000256" key="1">
    <source>
        <dbReference type="SAM" id="MobiDB-lite"/>
    </source>
</evidence>
<protein>
    <submittedName>
        <fullName evidence="2">Uncharacterized protein</fullName>
    </submittedName>
</protein>
<dbReference type="EMBL" id="CADEAL010004165">
    <property type="protein sequence ID" value="CAB1453342.1"/>
    <property type="molecule type" value="Genomic_DNA"/>
</dbReference>
<dbReference type="Proteomes" id="UP001153269">
    <property type="component" value="Unassembled WGS sequence"/>
</dbReference>
<evidence type="ECO:0000313" key="2">
    <source>
        <dbReference type="EMBL" id="CAB1453342.1"/>
    </source>
</evidence>
<proteinExistence type="predicted"/>
<accession>A0A9N7VQ76</accession>
<gene>
    <name evidence="2" type="ORF">PLEPLA_LOCUS41095</name>
</gene>
<name>A0A9N7VQ76_PLEPL</name>
<dbReference type="AlphaFoldDB" id="A0A9N7VQ76"/>
<evidence type="ECO:0000313" key="3">
    <source>
        <dbReference type="Proteomes" id="UP001153269"/>
    </source>
</evidence>